<reference evidence="17" key="1">
    <citation type="submission" date="2018-05" db="EMBL/GenBank/DDBJ databases">
        <authorList>
            <person name="Lanie J.A."/>
            <person name="Ng W.-L."/>
            <person name="Kazmierczak K.M."/>
            <person name="Andrzejewski T.M."/>
            <person name="Davidsen T.M."/>
            <person name="Wayne K.J."/>
            <person name="Tettelin H."/>
            <person name="Glass J.I."/>
            <person name="Rusch D."/>
            <person name="Podicherti R."/>
            <person name="Tsui H.-C.T."/>
            <person name="Winkler M.E."/>
        </authorList>
    </citation>
    <scope>NUCLEOTIDE SEQUENCE</scope>
</reference>
<feature type="non-terminal residue" evidence="17">
    <location>
        <position position="211"/>
    </location>
</feature>
<keyword evidence="7" id="KW-0573">Peptidoglycan synthesis</keyword>
<dbReference type="GO" id="GO:0071555">
    <property type="term" value="P:cell wall organization"/>
    <property type="evidence" value="ECO:0007669"/>
    <property type="project" value="UniProtKB-KW"/>
</dbReference>
<comment type="pathway">
    <text evidence="2">Cell wall biogenesis; peptidoglycan biosynthesis.</text>
</comment>
<dbReference type="GO" id="GO:0009252">
    <property type="term" value="P:peptidoglycan biosynthetic process"/>
    <property type="evidence" value="ECO:0007669"/>
    <property type="project" value="UniProtKB-KW"/>
</dbReference>
<dbReference type="PANTHER" id="PTHR43783">
    <property type="entry name" value="UDP-N-ACETYLGLUCOSAMINE 1-CARBOXYVINYLTRANSFERASE"/>
    <property type="match status" value="1"/>
</dbReference>
<keyword evidence="8" id="KW-0131">Cell cycle</keyword>
<name>A0A382LCQ2_9ZZZZ</name>
<evidence type="ECO:0000256" key="2">
    <source>
        <dbReference type="ARBA" id="ARBA00004752"/>
    </source>
</evidence>
<dbReference type="InterPro" id="IPR050068">
    <property type="entry name" value="MurA_subfamily"/>
</dbReference>
<keyword evidence="4" id="KW-0132">Cell division</keyword>
<evidence type="ECO:0000256" key="11">
    <source>
        <dbReference type="ARBA" id="ARBA00039108"/>
    </source>
</evidence>
<dbReference type="SUPFAM" id="SSF55205">
    <property type="entry name" value="EPT/RTPC-like"/>
    <property type="match status" value="1"/>
</dbReference>
<evidence type="ECO:0000256" key="7">
    <source>
        <dbReference type="ARBA" id="ARBA00022984"/>
    </source>
</evidence>
<proteinExistence type="inferred from homology"/>
<keyword evidence="3" id="KW-0963">Cytoplasm</keyword>
<dbReference type="Pfam" id="PF00275">
    <property type="entry name" value="EPSP_synthase"/>
    <property type="match status" value="1"/>
</dbReference>
<keyword evidence="6" id="KW-0133">Cell shape</keyword>
<dbReference type="GO" id="GO:0008760">
    <property type="term" value="F:UDP-N-acetylglucosamine 1-carboxyvinyltransferase activity"/>
    <property type="evidence" value="ECO:0007669"/>
    <property type="project" value="UniProtKB-EC"/>
</dbReference>
<evidence type="ECO:0000256" key="4">
    <source>
        <dbReference type="ARBA" id="ARBA00022618"/>
    </source>
</evidence>
<dbReference type="EC" id="2.5.1.7" evidence="11"/>
<comment type="catalytic activity">
    <reaction evidence="15">
        <text>phosphoenolpyruvate + UDP-N-acetyl-alpha-D-glucosamine = UDP-N-acetyl-3-O-(1-carboxyvinyl)-alpha-D-glucosamine + phosphate</text>
        <dbReference type="Rhea" id="RHEA:18681"/>
        <dbReference type="ChEBI" id="CHEBI:43474"/>
        <dbReference type="ChEBI" id="CHEBI:57705"/>
        <dbReference type="ChEBI" id="CHEBI:58702"/>
        <dbReference type="ChEBI" id="CHEBI:68483"/>
        <dbReference type="EC" id="2.5.1.7"/>
    </reaction>
</comment>
<organism evidence="17">
    <name type="scientific">marine metagenome</name>
    <dbReference type="NCBI Taxonomy" id="408172"/>
    <lineage>
        <taxon>unclassified sequences</taxon>
        <taxon>metagenomes</taxon>
        <taxon>ecological metagenomes</taxon>
    </lineage>
</organism>
<evidence type="ECO:0000256" key="13">
    <source>
        <dbReference type="ARBA" id="ARBA00042443"/>
    </source>
</evidence>
<keyword evidence="5" id="KW-0808">Transferase</keyword>
<evidence type="ECO:0000256" key="15">
    <source>
        <dbReference type="ARBA" id="ARBA00047527"/>
    </source>
</evidence>
<evidence type="ECO:0000256" key="10">
    <source>
        <dbReference type="ARBA" id="ARBA00038367"/>
    </source>
</evidence>
<gene>
    <name evidence="17" type="ORF">METZ01_LOCUS286717</name>
</gene>
<dbReference type="PANTHER" id="PTHR43783:SF1">
    <property type="entry name" value="UDP-N-ACETYLGLUCOSAMINE 1-CARBOXYVINYLTRANSFERASE"/>
    <property type="match status" value="1"/>
</dbReference>
<feature type="domain" description="Enolpyruvate transferase" evidence="16">
    <location>
        <begin position="7"/>
        <end position="210"/>
    </location>
</feature>
<dbReference type="GO" id="GO:0051301">
    <property type="term" value="P:cell division"/>
    <property type="evidence" value="ECO:0007669"/>
    <property type="project" value="UniProtKB-KW"/>
</dbReference>
<evidence type="ECO:0000313" key="17">
    <source>
        <dbReference type="EMBL" id="SVC33863.1"/>
    </source>
</evidence>
<dbReference type="FunFam" id="3.65.10.10:FF:000001">
    <property type="entry name" value="UDP-N-acetylglucosamine 1-carboxyvinyltransferase"/>
    <property type="match status" value="1"/>
</dbReference>
<keyword evidence="9" id="KW-0961">Cell wall biogenesis/degradation</keyword>
<dbReference type="GO" id="GO:0005737">
    <property type="term" value="C:cytoplasm"/>
    <property type="evidence" value="ECO:0007669"/>
    <property type="project" value="UniProtKB-SubCell"/>
</dbReference>
<evidence type="ECO:0000259" key="16">
    <source>
        <dbReference type="Pfam" id="PF00275"/>
    </source>
</evidence>
<dbReference type="InterPro" id="IPR001986">
    <property type="entry name" value="Enolpyruvate_Tfrase_dom"/>
</dbReference>
<evidence type="ECO:0000256" key="5">
    <source>
        <dbReference type="ARBA" id="ARBA00022679"/>
    </source>
</evidence>
<evidence type="ECO:0000256" key="1">
    <source>
        <dbReference type="ARBA" id="ARBA00004496"/>
    </source>
</evidence>
<dbReference type="Gene3D" id="3.65.10.10">
    <property type="entry name" value="Enolpyruvate transferase domain"/>
    <property type="match status" value="1"/>
</dbReference>
<evidence type="ECO:0000256" key="9">
    <source>
        <dbReference type="ARBA" id="ARBA00023316"/>
    </source>
</evidence>
<sequence>MDKLVINGGIRLEGEVAISGAKNATLPILAASLLTDDRVTISNVPHLNDVTTTIELLGQMGVKVTIHDHMVVEVDPGPIHSFHAPHKLVKSMRASILVLGPLLGRFGQADVSLPGGCAIGARPIDIHVAGLQAMGANVEIVDGYIRARTDGLVGAEILLDSVTVTGTENLIMAAVLASGETVLENVAREPEVLDLADFLRSMGAQIDGAGT</sequence>
<dbReference type="InterPro" id="IPR013792">
    <property type="entry name" value="RNA3'P_cycl/enolpyr_Trfase_a/b"/>
</dbReference>
<comment type="subcellular location">
    <subcellularLocation>
        <location evidence="1">Cytoplasm</location>
    </subcellularLocation>
</comment>
<protein>
    <recommendedName>
        <fullName evidence="12">UDP-N-acetylglucosamine 1-carboxyvinyltransferase</fullName>
        <ecNumber evidence="11">2.5.1.7</ecNumber>
    </recommendedName>
    <alternativeName>
        <fullName evidence="13">Enoylpyruvate transferase</fullName>
    </alternativeName>
    <alternativeName>
        <fullName evidence="14">UDP-N-acetylglucosamine enolpyruvyl transferase</fullName>
    </alternativeName>
</protein>
<evidence type="ECO:0000256" key="8">
    <source>
        <dbReference type="ARBA" id="ARBA00023306"/>
    </source>
</evidence>
<dbReference type="EMBL" id="UINC01085904">
    <property type="protein sequence ID" value="SVC33863.1"/>
    <property type="molecule type" value="Genomic_DNA"/>
</dbReference>
<evidence type="ECO:0000256" key="3">
    <source>
        <dbReference type="ARBA" id="ARBA00022490"/>
    </source>
</evidence>
<accession>A0A382LCQ2</accession>
<comment type="similarity">
    <text evidence="10">Belongs to the EPSP synthase family. MurA subfamily.</text>
</comment>
<dbReference type="GO" id="GO:0008360">
    <property type="term" value="P:regulation of cell shape"/>
    <property type="evidence" value="ECO:0007669"/>
    <property type="project" value="UniProtKB-KW"/>
</dbReference>
<evidence type="ECO:0000256" key="6">
    <source>
        <dbReference type="ARBA" id="ARBA00022960"/>
    </source>
</evidence>
<dbReference type="AlphaFoldDB" id="A0A382LCQ2"/>
<evidence type="ECO:0000256" key="14">
    <source>
        <dbReference type="ARBA" id="ARBA00042842"/>
    </source>
</evidence>
<evidence type="ECO:0000256" key="12">
    <source>
        <dbReference type="ARBA" id="ARBA00039754"/>
    </source>
</evidence>
<dbReference type="InterPro" id="IPR036968">
    <property type="entry name" value="Enolpyruvate_Tfrase_sf"/>
</dbReference>